<reference evidence="6 7" key="1">
    <citation type="journal article" date="2023" name="Insect Mol. Biol.">
        <title>Genome sequencing provides insights into the evolution of gene families encoding plant cell wall-degrading enzymes in longhorned beetles.</title>
        <authorList>
            <person name="Shin N.R."/>
            <person name="Okamura Y."/>
            <person name="Kirsch R."/>
            <person name="Pauchet Y."/>
        </authorList>
    </citation>
    <scope>NUCLEOTIDE SEQUENCE [LARGE SCALE GENOMIC DNA]</scope>
    <source>
        <strain evidence="6">EAD_L_NR</strain>
    </source>
</reference>
<dbReference type="InterPro" id="IPR000352">
    <property type="entry name" value="Pep_chain_release_fac_I"/>
</dbReference>
<dbReference type="SMART" id="SM00937">
    <property type="entry name" value="PCRF"/>
    <property type="match status" value="1"/>
</dbReference>
<sequence>MRRTTMSYLRTFTTCLKKYKVLTRGYSRGNILCSPRYYSSGCPRPKYDVDLKINGVSLTSYITKLVKEYEQISEDKNFSSNPRWRELHSVVQILEVYQMSVDSIDNLKELLQENDTEMRKLAEEEKHELGLKIKEIEEQLIEALMPISEEDSCNAIVLEVQAGVGGQEAMLFAKEIFDMYCSFAEFKGWELQVAEYPTTDIGGVRRAVALISGPSVFHYFKHEVGIHRVQRTPVTEKTGRVHTSTASVTALPQPTDIQININPKDLKIETKRSTGAGGQHVNTTDSAVRITHLPTGTVVDCQVDRSQIKNRKIAMARLNAILFEKELNNQIAESQATRKSQVRSKNRNEKIRTYNYNQNRITDHRLSGYNIHNLESFFEGGEPLDKLIRNLEKQHKIEGLLDIISYSNKLCDDDNDNK</sequence>
<keyword evidence="7" id="KW-1185">Reference proteome</keyword>
<feature type="coiled-coil region" evidence="4">
    <location>
        <begin position="104"/>
        <end position="139"/>
    </location>
</feature>
<dbReference type="InterPro" id="IPR005139">
    <property type="entry name" value="PCRF"/>
</dbReference>
<evidence type="ECO:0000313" key="7">
    <source>
        <dbReference type="Proteomes" id="UP001159042"/>
    </source>
</evidence>
<evidence type="ECO:0000256" key="3">
    <source>
        <dbReference type="ARBA" id="ARBA00022917"/>
    </source>
</evidence>
<dbReference type="AlphaFoldDB" id="A0AAV8VN44"/>
<dbReference type="SUPFAM" id="SSF75620">
    <property type="entry name" value="Release factor"/>
    <property type="match status" value="1"/>
</dbReference>
<dbReference type="Gene3D" id="3.30.160.20">
    <property type="match status" value="1"/>
</dbReference>
<dbReference type="GO" id="GO:0003747">
    <property type="term" value="F:translation release factor activity"/>
    <property type="evidence" value="ECO:0007669"/>
    <property type="project" value="InterPro"/>
</dbReference>
<evidence type="ECO:0000256" key="2">
    <source>
        <dbReference type="ARBA" id="ARBA00022481"/>
    </source>
</evidence>
<evidence type="ECO:0000256" key="1">
    <source>
        <dbReference type="ARBA" id="ARBA00010835"/>
    </source>
</evidence>
<dbReference type="PROSITE" id="PS00745">
    <property type="entry name" value="RF_PROK_I"/>
    <property type="match status" value="1"/>
</dbReference>
<dbReference type="Gene3D" id="6.10.140.1950">
    <property type="match status" value="1"/>
</dbReference>
<dbReference type="InterPro" id="IPR045853">
    <property type="entry name" value="Pep_chain_release_fac_I_sf"/>
</dbReference>
<feature type="domain" description="Prokaryotic-type class I peptide chain release factors" evidence="5">
    <location>
        <begin position="272"/>
        <end position="288"/>
    </location>
</feature>
<organism evidence="6 7">
    <name type="scientific">Exocentrus adspersus</name>
    <dbReference type="NCBI Taxonomy" id="1586481"/>
    <lineage>
        <taxon>Eukaryota</taxon>
        <taxon>Metazoa</taxon>
        <taxon>Ecdysozoa</taxon>
        <taxon>Arthropoda</taxon>
        <taxon>Hexapoda</taxon>
        <taxon>Insecta</taxon>
        <taxon>Pterygota</taxon>
        <taxon>Neoptera</taxon>
        <taxon>Endopterygota</taxon>
        <taxon>Coleoptera</taxon>
        <taxon>Polyphaga</taxon>
        <taxon>Cucujiformia</taxon>
        <taxon>Chrysomeloidea</taxon>
        <taxon>Cerambycidae</taxon>
        <taxon>Lamiinae</taxon>
        <taxon>Acanthocinini</taxon>
        <taxon>Exocentrus</taxon>
    </lineage>
</organism>
<evidence type="ECO:0000313" key="6">
    <source>
        <dbReference type="EMBL" id="KAJ8915653.1"/>
    </source>
</evidence>
<accession>A0AAV8VN44</accession>
<evidence type="ECO:0000256" key="4">
    <source>
        <dbReference type="SAM" id="Coils"/>
    </source>
</evidence>
<dbReference type="FunFam" id="3.30.160.20:FF:000004">
    <property type="entry name" value="Peptide chain release factor 1"/>
    <property type="match status" value="1"/>
</dbReference>
<keyword evidence="2" id="KW-0488">Methylation</keyword>
<gene>
    <name evidence="6" type="ORF">NQ315_003437</name>
</gene>
<dbReference type="InterPro" id="IPR050057">
    <property type="entry name" value="Prokaryotic/Mito_RF"/>
</dbReference>
<dbReference type="PANTHER" id="PTHR43804:SF7">
    <property type="entry name" value="LD18447P"/>
    <property type="match status" value="1"/>
</dbReference>
<keyword evidence="3" id="KW-0648">Protein biosynthesis</keyword>
<proteinExistence type="inferred from homology"/>
<protein>
    <recommendedName>
        <fullName evidence="5">Prokaryotic-type class I peptide chain release factors domain-containing protein</fullName>
    </recommendedName>
</protein>
<dbReference type="GO" id="GO:0005737">
    <property type="term" value="C:cytoplasm"/>
    <property type="evidence" value="ECO:0007669"/>
    <property type="project" value="UniProtKB-ARBA"/>
</dbReference>
<dbReference type="Pfam" id="PF03462">
    <property type="entry name" value="PCRF"/>
    <property type="match status" value="1"/>
</dbReference>
<evidence type="ECO:0000259" key="5">
    <source>
        <dbReference type="PROSITE" id="PS00745"/>
    </source>
</evidence>
<dbReference type="PANTHER" id="PTHR43804">
    <property type="entry name" value="LD18447P"/>
    <property type="match status" value="1"/>
</dbReference>
<comment type="similarity">
    <text evidence="1">Belongs to the prokaryotic/mitochondrial release factor family.</text>
</comment>
<dbReference type="Pfam" id="PF00472">
    <property type="entry name" value="RF-1"/>
    <property type="match status" value="1"/>
</dbReference>
<keyword evidence="4" id="KW-0175">Coiled coil</keyword>
<dbReference type="Gene3D" id="3.30.70.1660">
    <property type="match status" value="2"/>
</dbReference>
<dbReference type="EMBL" id="JANEYG010000051">
    <property type="protein sequence ID" value="KAJ8915653.1"/>
    <property type="molecule type" value="Genomic_DNA"/>
</dbReference>
<comment type="caution">
    <text evidence="6">The sequence shown here is derived from an EMBL/GenBank/DDBJ whole genome shotgun (WGS) entry which is preliminary data.</text>
</comment>
<dbReference type="Proteomes" id="UP001159042">
    <property type="component" value="Unassembled WGS sequence"/>
</dbReference>
<name>A0AAV8VN44_9CUCU</name>